<dbReference type="Pfam" id="PF21338">
    <property type="entry name" value="Top1B_N_bact"/>
    <property type="match status" value="1"/>
</dbReference>
<evidence type="ECO:0000256" key="2">
    <source>
        <dbReference type="ARBA" id="ARBA00006645"/>
    </source>
</evidence>
<dbReference type="EMBL" id="VOQR01000001">
    <property type="protein sequence ID" value="TXC69973.1"/>
    <property type="molecule type" value="Genomic_DNA"/>
</dbReference>
<dbReference type="PROSITE" id="PS52038">
    <property type="entry name" value="TOPO_IB_2"/>
    <property type="match status" value="1"/>
</dbReference>
<comment type="catalytic activity">
    <reaction evidence="1">
        <text>ATP-independent breakage of single-stranded DNA, followed by passage and rejoining.</text>
        <dbReference type="EC" id="5.6.2.1"/>
    </reaction>
</comment>
<dbReference type="Proteomes" id="UP000321250">
    <property type="component" value="Unassembled WGS sequence"/>
</dbReference>
<evidence type="ECO:0000256" key="1">
    <source>
        <dbReference type="ARBA" id="ARBA00000213"/>
    </source>
</evidence>
<accession>A0A5C6UAQ9</accession>
<evidence type="ECO:0000259" key="8">
    <source>
        <dbReference type="Pfam" id="PF21338"/>
    </source>
</evidence>
<dbReference type="InterPro" id="IPR011010">
    <property type="entry name" value="DNA_brk_join_enz"/>
</dbReference>
<dbReference type="GO" id="GO:0003677">
    <property type="term" value="F:DNA binding"/>
    <property type="evidence" value="ECO:0007669"/>
    <property type="project" value="UniProtKB-KW"/>
</dbReference>
<dbReference type="GO" id="GO:0003917">
    <property type="term" value="F:DNA topoisomerase type I (single strand cut, ATP-independent) activity"/>
    <property type="evidence" value="ECO:0007669"/>
    <property type="project" value="UniProtKB-EC"/>
</dbReference>
<evidence type="ECO:0000256" key="4">
    <source>
        <dbReference type="ARBA" id="ARBA00023029"/>
    </source>
</evidence>
<dbReference type="InterPro" id="IPR001631">
    <property type="entry name" value="TopoI"/>
</dbReference>
<reference evidence="9 10" key="1">
    <citation type="journal article" date="2013" name="Antonie Van Leeuwenhoek">
        <title>Sphingomonas ginsenosidivorax sp. nov., with the ability to transform ginsenosides.</title>
        <authorList>
            <person name="Jin X.F."/>
            <person name="Kim J.K."/>
            <person name="Liu Q.M."/>
            <person name="Kang M.S."/>
            <person name="He D."/>
            <person name="Jin F.X."/>
            <person name="Kim S.C."/>
            <person name="Im W.T."/>
        </authorList>
    </citation>
    <scope>NUCLEOTIDE SEQUENCE [LARGE SCALE GENOMIC DNA]</scope>
    <source>
        <strain evidence="9 10">KHI67</strain>
    </source>
</reference>
<dbReference type="SUPFAM" id="SSF56349">
    <property type="entry name" value="DNA breaking-rejoining enzymes"/>
    <property type="match status" value="1"/>
</dbReference>
<dbReference type="InterPro" id="IPR035447">
    <property type="entry name" value="DNA_topo_I_N_sf"/>
</dbReference>
<evidence type="ECO:0000259" key="7">
    <source>
        <dbReference type="Pfam" id="PF01028"/>
    </source>
</evidence>
<keyword evidence="5" id="KW-0238">DNA-binding</keyword>
<dbReference type="SUPFAM" id="SSF55869">
    <property type="entry name" value="DNA topoisomerase I domain"/>
    <property type="match status" value="1"/>
</dbReference>
<dbReference type="EC" id="5.6.2.1" evidence="3"/>
<evidence type="ECO:0000256" key="6">
    <source>
        <dbReference type="ARBA" id="ARBA00023235"/>
    </source>
</evidence>
<comment type="similarity">
    <text evidence="2">Belongs to the type IB topoisomerase family.</text>
</comment>
<name>A0A5C6UAQ9_9SPHN</name>
<feature type="domain" description="DNA topoisomerase I catalytic core eukaryotic-type" evidence="7">
    <location>
        <begin position="120"/>
        <end position="295"/>
    </location>
</feature>
<feature type="domain" description="DNA topoisomerase IB N-terminal" evidence="8">
    <location>
        <begin position="59"/>
        <end position="107"/>
    </location>
</feature>
<dbReference type="Pfam" id="PF01028">
    <property type="entry name" value="Topoisom_I"/>
    <property type="match status" value="1"/>
</dbReference>
<keyword evidence="6 9" id="KW-0413">Isomerase</keyword>
<proteinExistence type="inferred from homology"/>
<keyword evidence="4" id="KW-0799">Topoisomerase</keyword>
<gene>
    <name evidence="9" type="ORF">FSB78_02655</name>
</gene>
<organism evidence="9 10">
    <name type="scientific">Sphingomonas ginsenosidivorax</name>
    <dbReference type="NCBI Taxonomy" id="862135"/>
    <lineage>
        <taxon>Bacteria</taxon>
        <taxon>Pseudomonadati</taxon>
        <taxon>Pseudomonadota</taxon>
        <taxon>Alphaproteobacteria</taxon>
        <taxon>Sphingomonadales</taxon>
        <taxon>Sphingomonadaceae</taxon>
        <taxon>Sphingomonas</taxon>
    </lineage>
</organism>
<keyword evidence="10" id="KW-1185">Reference proteome</keyword>
<dbReference type="OrthoDB" id="9778962at2"/>
<dbReference type="Gene3D" id="3.30.66.10">
    <property type="entry name" value="DNA topoisomerase I domain"/>
    <property type="match status" value="1"/>
</dbReference>
<dbReference type="InterPro" id="IPR013500">
    <property type="entry name" value="TopoI_cat_euk"/>
</dbReference>
<dbReference type="Gene3D" id="3.90.15.10">
    <property type="entry name" value="Topoisomerase I, Chain A, domain 3"/>
    <property type="match status" value="1"/>
</dbReference>
<evidence type="ECO:0000256" key="3">
    <source>
        <dbReference type="ARBA" id="ARBA00012891"/>
    </source>
</evidence>
<dbReference type="PRINTS" id="PR00416">
    <property type="entry name" value="EUTPISMRASEI"/>
</dbReference>
<dbReference type="Gene3D" id="1.10.132.120">
    <property type="match status" value="1"/>
</dbReference>
<comment type="caution">
    <text evidence="9">The sequence shown here is derived from an EMBL/GenBank/DDBJ whole genome shotgun (WGS) entry which is preliminary data.</text>
</comment>
<dbReference type="InterPro" id="IPR014711">
    <property type="entry name" value="TopoI_cat_a-hlx-sub_euk"/>
</dbReference>
<dbReference type="InterPro" id="IPR049331">
    <property type="entry name" value="Top1B_N_bact"/>
</dbReference>
<evidence type="ECO:0000313" key="10">
    <source>
        <dbReference type="Proteomes" id="UP000321250"/>
    </source>
</evidence>
<sequence>MSVSPVVACPENTWPTPPFRNDALRRTFPETKGATHLALKIVYSDDSKPGITRKKVRSGWGYWDAKGDRITDRDEIDRLNAIALPPAYVDAWFCPKPNGHIQAVGWDERGRKQYRYHLGFREAQDAAKYERCADFGHALPKLRKQVEADLARRKLSRDRAVAAVIRLLDTAHIRVGNEAYAEANESFGATTLRKRHGAVSGSTLKLRFKGKSGKERTLKVADRALASVVKKMADLDEQHLFAWVDDAGEAHPVTSSDVNCYIKAATGEDFTAKHFRTWAASVAAFEALASAERDLSLKTMLEPVVAKLGNTPAIARKSYVHPSLIGLVKKGQTAFRTALRLPRAKRYMTREECGLIAFLEAGTPAAPTLAAKIAAPVAKAA</sequence>
<dbReference type="AlphaFoldDB" id="A0A5C6UAQ9"/>
<evidence type="ECO:0000313" key="9">
    <source>
        <dbReference type="EMBL" id="TXC69973.1"/>
    </source>
</evidence>
<protein>
    <recommendedName>
        <fullName evidence="3">DNA topoisomerase</fullName>
        <ecNumber evidence="3">5.6.2.1</ecNumber>
    </recommendedName>
</protein>
<dbReference type="GO" id="GO:0006265">
    <property type="term" value="P:DNA topological change"/>
    <property type="evidence" value="ECO:0007669"/>
    <property type="project" value="InterPro"/>
</dbReference>
<evidence type="ECO:0000256" key="5">
    <source>
        <dbReference type="ARBA" id="ARBA00023125"/>
    </source>
</evidence>